<dbReference type="EMBL" id="JBHSAQ010000006">
    <property type="protein sequence ID" value="MFC3958569.1"/>
    <property type="molecule type" value="Genomic_DNA"/>
</dbReference>
<dbReference type="Proteomes" id="UP001595846">
    <property type="component" value="Unassembled WGS sequence"/>
</dbReference>
<evidence type="ECO:0000313" key="1">
    <source>
        <dbReference type="EMBL" id="MFC3958569.1"/>
    </source>
</evidence>
<evidence type="ECO:0000313" key="2">
    <source>
        <dbReference type="Proteomes" id="UP001595846"/>
    </source>
</evidence>
<reference evidence="1 2" key="1">
    <citation type="journal article" date="2019" name="Int. J. Syst. Evol. Microbiol.">
        <title>The Global Catalogue of Microorganisms (GCM) 10K type strain sequencing project: providing services to taxonomists for standard genome sequencing and annotation.</title>
        <authorList>
            <consortium name="The Broad Institute Genomics Platform"/>
            <consortium name="The Broad Institute Genome Sequencing Center for Infectious Disease"/>
            <person name="Wu L."/>
            <person name="Ma J."/>
        </authorList>
    </citation>
    <scope>NUCLEOTIDE SEQUENCE [LARGE SCALE GENOMIC DNA]</scope>
    <source>
        <strain evidence="1 2">IBRC-M 10256</strain>
    </source>
</reference>
<comment type="caution">
    <text evidence="1">The sequence shown here is derived from an EMBL/GenBank/DDBJ whole genome shotgun (WGS) entry which is preliminary data.</text>
</comment>
<organism evidence="1 2">
    <name type="scientific">Halovivax cerinus</name>
    <dbReference type="NCBI Taxonomy" id="1487865"/>
    <lineage>
        <taxon>Archaea</taxon>
        <taxon>Methanobacteriati</taxon>
        <taxon>Methanobacteriota</taxon>
        <taxon>Stenosarchaea group</taxon>
        <taxon>Halobacteria</taxon>
        <taxon>Halobacteriales</taxon>
        <taxon>Natrialbaceae</taxon>
        <taxon>Halovivax</taxon>
    </lineage>
</organism>
<gene>
    <name evidence="1" type="ORF">ACFOUR_09345</name>
</gene>
<name>A0ABD5NN87_9EURY</name>
<dbReference type="RefSeq" id="WP_256530910.1">
    <property type="nucleotide sequence ID" value="NZ_CP101824.1"/>
</dbReference>
<keyword evidence="2" id="KW-1185">Reference proteome</keyword>
<accession>A0ABD5NN87</accession>
<sequence length="50" mass="5727">MRGLSQLSDECRTHLERALATDDPAEKDFHIRTVMQAGCVEDVPEDLRDR</sequence>
<dbReference type="AlphaFoldDB" id="A0ABD5NN87"/>
<dbReference type="GeneID" id="73903619"/>
<protein>
    <submittedName>
        <fullName evidence="1">Uncharacterized protein</fullName>
    </submittedName>
</protein>
<proteinExistence type="predicted"/>